<evidence type="ECO:0000313" key="1">
    <source>
        <dbReference type="EMBL" id="KKK60104.1"/>
    </source>
</evidence>
<accession>A0A0F8Z116</accession>
<gene>
    <name evidence="1" type="ORF">LCGC14_3027730</name>
</gene>
<dbReference type="EMBL" id="LAZR01063139">
    <property type="protein sequence ID" value="KKK60104.1"/>
    <property type="molecule type" value="Genomic_DNA"/>
</dbReference>
<organism evidence="1">
    <name type="scientific">marine sediment metagenome</name>
    <dbReference type="NCBI Taxonomy" id="412755"/>
    <lineage>
        <taxon>unclassified sequences</taxon>
        <taxon>metagenomes</taxon>
        <taxon>ecological metagenomes</taxon>
    </lineage>
</organism>
<feature type="non-terminal residue" evidence="1">
    <location>
        <position position="1"/>
    </location>
</feature>
<comment type="caution">
    <text evidence="1">The sequence shown here is derived from an EMBL/GenBank/DDBJ whole genome shotgun (WGS) entry which is preliminary data.</text>
</comment>
<proteinExistence type="predicted"/>
<name>A0A0F8Z116_9ZZZZ</name>
<sequence length="44" mass="5135">GIRHQMHKTTDSKVAKSLREENAKLTKQYIQEFSLTSSQEESRL</sequence>
<protein>
    <submittedName>
        <fullName evidence="1">Uncharacterized protein</fullName>
    </submittedName>
</protein>
<reference evidence="1" key="1">
    <citation type="journal article" date="2015" name="Nature">
        <title>Complex archaea that bridge the gap between prokaryotes and eukaryotes.</title>
        <authorList>
            <person name="Spang A."/>
            <person name="Saw J.H."/>
            <person name="Jorgensen S.L."/>
            <person name="Zaremba-Niedzwiedzka K."/>
            <person name="Martijn J."/>
            <person name="Lind A.E."/>
            <person name="van Eijk R."/>
            <person name="Schleper C."/>
            <person name="Guy L."/>
            <person name="Ettema T.J."/>
        </authorList>
    </citation>
    <scope>NUCLEOTIDE SEQUENCE</scope>
</reference>
<dbReference type="AlphaFoldDB" id="A0A0F8Z116"/>